<gene>
    <name evidence="3" type="ORF">C1SCF055_LOCUS30806</name>
</gene>
<comment type="caution">
    <text evidence="3">The sequence shown here is derived from an EMBL/GenBank/DDBJ whole genome shotgun (WGS) entry which is preliminary data.</text>
</comment>
<evidence type="ECO:0000256" key="2">
    <source>
        <dbReference type="SAM" id="Phobius"/>
    </source>
</evidence>
<keyword evidence="2" id="KW-0472">Membrane</keyword>
<name>A0A9P1GBT7_9DINO</name>
<feature type="compositionally biased region" description="Basic and acidic residues" evidence="1">
    <location>
        <begin position="253"/>
        <end position="263"/>
    </location>
</feature>
<keyword evidence="2" id="KW-0812">Transmembrane</keyword>
<dbReference type="EMBL" id="CAMXCT020003557">
    <property type="protein sequence ID" value="CAL1158426.1"/>
    <property type="molecule type" value="Genomic_DNA"/>
</dbReference>
<protein>
    <submittedName>
        <fullName evidence="3">Uncharacterized protein</fullName>
    </submittedName>
</protein>
<accession>A0A9P1GBT7</accession>
<dbReference type="EMBL" id="CAMXCT010003557">
    <property type="protein sequence ID" value="CAI4005051.1"/>
    <property type="molecule type" value="Genomic_DNA"/>
</dbReference>
<feature type="region of interest" description="Disordered" evidence="1">
    <location>
        <begin position="241"/>
        <end position="263"/>
    </location>
</feature>
<dbReference type="EMBL" id="CAMXCT030003557">
    <property type="protein sequence ID" value="CAL4792363.1"/>
    <property type="molecule type" value="Genomic_DNA"/>
</dbReference>
<dbReference type="Proteomes" id="UP001152797">
    <property type="component" value="Unassembled WGS sequence"/>
</dbReference>
<dbReference type="AlphaFoldDB" id="A0A9P1GBT7"/>
<organism evidence="3">
    <name type="scientific">Cladocopium goreaui</name>
    <dbReference type="NCBI Taxonomy" id="2562237"/>
    <lineage>
        <taxon>Eukaryota</taxon>
        <taxon>Sar</taxon>
        <taxon>Alveolata</taxon>
        <taxon>Dinophyceae</taxon>
        <taxon>Suessiales</taxon>
        <taxon>Symbiodiniaceae</taxon>
        <taxon>Cladocopium</taxon>
    </lineage>
</organism>
<feature type="transmembrane region" description="Helical" evidence="2">
    <location>
        <begin position="183"/>
        <end position="210"/>
    </location>
</feature>
<proteinExistence type="predicted"/>
<reference evidence="4" key="2">
    <citation type="submission" date="2024-04" db="EMBL/GenBank/DDBJ databases">
        <authorList>
            <person name="Chen Y."/>
            <person name="Shah S."/>
            <person name="Dougan E. K."/>
            <person name="Thang M."/>
            <person name="Chan C."/>
        </authorList>
    </citation>
    <scope>NUCLEOTIDE SEQUENCE [LARGE SCALE GENOMIC DNA]</scope>
</reference>
<reference evidence="3" key="1">
    <citation type="submission" date="2022-10" db="EMBL/GenBank/DDBJ databases">
        <authorList>
            <person name="Chen Y."/>
            <person name="Dougan E. K."/>
            <person name="Chan C."/>
            <person name="Rhodes N."/>
            <person name="Thang M."/>
        </authorList>
    </citation>
    <scope>NUCLEOTIDE SEQUENCE</scope>
</reference>
<feature type="region of interest" description="Disordered" evidence="1">
    <location>
        <begin position="48"/>
        <end position="70"/>
    </location>
</feature>
<sequence>MPGSQMSQQPRGHSLLVTPCRSKSSGYFVFEVDRLAVAGEILASAAQVGGSSGSWSPELRVSSRPLTKPSRKRVGKASKEVELLLSDFRQEPPPIAQQLWNQLHLEEQSLKHMQKQLQRLSSAHLRRLERAYVEEAQQNLPDEVSTAMLLLAYLGAMGVFTAGAGCTMNYWSWISSAAIGDYLMAIIGSIAVVSVLEMLRMVLVLCVALARLETRRRATQAKWTRKHPEILEVKATAPLGVGGGNSPRSARRWPGDRGERGERPPVAAVKVTRAASALPSPVTGGFWALPRMLQRRGARVSPERDAEQKSSKRWKFLRRAGELGRAGVRRQVEEREAEQVAAMMNMAGFHLALRSCRGQTADISPQELGGIPQALGPKVNKNGLPLLYDELPLYAEPKKHGLK</sequence>
<evidence type="ECO:0000313" key="3">
    <source>
        <dbReference type="EMBL" id="CAI4005051.1"/>
    </source>
</evidence>
<evidence type="ECO:0000313" key="5">
    <source>
        <dbReference type="Proteomes" id="UP001152797"/>
    </source>
</evidence>
<keyword evidence="5" id="KW-1185">Reference proteome</keyword>
<keyword evidence="2" id="KW-1133">Transmembrane helix</keyword>
<evidence type="ECO:0000313" key="4">
    <source>
        <dbReference type="EMBL" id="CAL1158426.1"/>
    </source>
</evidence>
<evidence type="ECO:0000256" key="1">
    <source>
        <dbReference type="SAM" id="MobiDB-lite"/>
    </source>
</evidence>
<feature type="transmembrane region" description="Helical" evidence="2">
    <location>
        <begin position="147"/>
        <end position="171"/>
    </location>
</feature>